<name>A0ABP6WFE6_9ACTN</name>
<comment type="caution">
    <text evidence="2">The sequence shown here is derived from an EMBL/GenBank/DDBJ whole genome shotgun (WGS) entry which is preliminary data.</text>
</comment>
<reference evidence="3" key="1">
    <citation type="journal article" date="2019" name="Int. J. Syst. Evol. Microbiol.">
        <title>The Global Catalogue of Microorganisms (GCM) 10K type strain sequencing project: providing services to taxonomists for standard genome sequencing and annotation.</title>
        <authorList>
            <consortium name="The Broad Institute Genomics Platform"/>
            <consortium name="The Broad Institute Genome Sequencing Center for Infectious Disease"/>
            <person name="Wu L."/>
            <person name="Ma J."/>
        </authorList>
    </citation>
    <scope>NUCLEOTIDE SEQUENCE [LARGE SCALE GENOMIC DNA]</scope>
    <source>
        <strain evidence="3">JCM 16540</strain>
    </source>
</reference>
<dbReference type="Proteomes" id="UP001500767">
    <property type="component" value="Unassembled WGS sequence"/>
</dbReference>
<accession>A0ABP6WFE6</accession>
<keyword evidence="1" id="KW-0472">Membrane</keyword>
<proteinExistence type="predicted"/>
<evidence type="ECO:0000313" key="3">
    <source>
        <dbReference type="Proteomes" id="UP001500767"/>
    </source>
</evidence>
<keyword evidence="1" id="KW-1133">Transmembrane helix</keyword>
<gene>
    <name evidence="2" type="ORF">GCM10022197_00790</name>
</gene>
<evidence type="ECO:0008006" key="4">
    <source>
        <dbReference type="Google" id="ProtNLM"/>
    </source>
</evidence>
<dbReference type="RefSeq" id="WP_204912748.1">
    <property type="nucleotide sequence ID" value="NZ_BAAAYR010000001.1"/>
</dbReference>
<keyword evidence="1" id="KW-0812">Transmembrane</keyword>
<sequence length="157" mass="15476">MVSGRKTGLTALLGVLVVVVGLVVLRSPAAQAGIGWFSYGGPPSPEVLASLLPWNLPRAVGAALVLVGVAVLAHLLGSVAARRGLVPPRAAGRVLVLAVLFVVGGAVAFVAGTGARATDVTYGSSAWTQSQTAAALVVATGLVVAAVAAGLRRVNAP</sequence>
<protein>
    <recommendedName>
        <fullName evidence="4">Tryptophan-associated transmembrane protein (Trp_oprn_chp)</fullName>
    </recommendedName>
</protein>
<feature type="transmembrane region" description="Helical" evidence="1">
    <location>
        <begin position="132"/>
        <end position="151"/>
    </location>
</feature>
<keyword evidence="3" id="KW-1185">Reference proteome</keyword>
<evidence type="ECO:0000256" key="1">
    <source>
        <dbReference type="SAM" id="Phobius"/>
    </source>
</evidence>
<feature type="transmembrane region" description="Helical" evidence="1">
    <location>
        <begin position="56"/>
        <end position="81"/>
    </location>
</feature>
<organism evidence="2 3">
    <name type="scientific">Microlunatus spumicola</name>
    <dbReference type="NCBI Taxonomy" id="81499"/>
    <lineage>
        <taxon>Bacteria</taxon>
        <taxon>Bacillati</taxon>
        <taxon>Actinomycetota</taxon>
        <taxon>Actinomycetes</taxon>
        <taxon>Propionibacteriales</taxon>
        <taxon>Propionibacteriaceae</taxon>
        <taxon>Microlunatus</taxon>
    </lineage>
</organism>
<feature type="transmembrane region" description="Helical" evidence="1">
    <location>
        <begin position="93"/>
        <end position="112"/>
    </location>
</feature>
<dbReference type="EMBL" id="BAAAYR010000001">
    <property type="protein sequence ID" value="GAA3549805.1"/>
    <property type="molecule type" value="Genomic_DNA"/>
</dbReference>
<evidence type="ECO:0000313" key="2">
    <source>
        <dbReference type="EMBL" id="GAA3549805.1"/>
    </source>
</evidence>